<keyword evidence="1" id="KW-0813">Transport</keyword>
<feature type="transmembrane region" description="Helical" evidence="1">
    <location>
        <begin position="21"/>
        <end position="40"/>
    </location>
</feature>
<dbReference type="HAMAP" id="MF_02088">
    <property type="entry name" value="Q_prec_transport"/>
    <property type="match status" value="1"/>
</dbReference>
<organism evidence="2 3">
    <name type="scientific">Parendozoicomonas haliclonae</name>
    <dbReference type="NCBI Taxonomy" id="1960125"/>
    <lineage>
        <taxon>Bacteria</taxon>
        <taxon>Pseudomonadati</taxon>
        <taxon>Pseudomonadota</taxon>
        <taxon>Gammaproteobacteria</taxon>
        <taxon>Oceanospirillales</taxon>
        <taxon>Endozoicomonadaceae</taxon>
        <taxon>Parendozoicomonas</taxon>
    </lineage>
</organism>
<dbReference type="Proteomes" id="UP000196573">
    <property type="component" value="Unassembled WGS sequence"/>
</dbReference>
<keyword evidence="1" id="KW-0997">Cell inner membrane</keyword>
<evidence type="ECO:0000313" key="3">
    <source>
        <dbReference type="Proteomes" id="UP000196573"/>
    </source>
</evidence>
<feature type="transmembrane region" description="Helical" evidence="1">
    <location>
        <begin position="52"/>
        <end position="73"/>
    </location>
</feature>
<evidence type="ECO:0000256" key="1">
    <source>
        <dbReference type="HAMAP-Rule" id="MF_02088"/>
    </source>
</evidence>
<proteinExistence type="inferred from homology"/>
<dbReference type="PANTHER" id="PTHR34300">
    <property type="entry name" value="QUEUOSINE PRECURSOR TRANSPORTER-RELATED"/>
    <property type="match status" value="1"/>
</dbReference>
<comment type="function">
    <text evidence="1">Involved in the import of queuosine (Q) precursors, required for Q precursor salvage.</text>
</comment>
<keyword evidence="1" id="KW-1003">Cell membrane</keyword>
<reference evidence="2 3" key="1">
    <citation type="submission" date="2017-03" db="EMBL/GenBank/DDBJ databases">
        <authorList>
            <person name="Afonso C.L."/>
            <person name="Miller P.J."/>
            <person name="Scott M.A."/>
            <person name="Spackman E."/>
            <person name="Goraichik I."/>
            <person name="Dimitrov K.M."/>
            <person name="Suarez D.L."/>
            <person name="Swayne D.E."/>
        </authorList>
    </citation>
    <scope>NUCLEOTIDE SEQUENCE [LARGE SCALE GENOMIC DNA]</scope>
    <source>
        <strain evidence="2">SB41UT1</strain>
    </source>
</reference>
<name>A0A1X7AMN6_9GAMM</name>
<dbReference type="EMBL" id="FWPT01000007">
    <property type="protein sequence ID" value="SMA49326.1"/>
    <property type="molecule type" value="Genomic_DNA"/>
</dbReference>
<evidence type="ECO:0000313" key="2">
    <source>
        <dbReference type="EMBL" id="SMA49326.1"/>
    </source>
</evidence>
<keyword evidence="3" id="KW-1185">Reference proteome</keyword>
<dbReference type="NCBIfam" id="NF008406">
    <property type="entry name" value="PRK11212.1"/>
    <property type="match status" value="1"/>
</dbReference>
<dbReference type="InterPro" id="IPR003744">
    <property type="entry name" value="YhhQ"/>
</dbReference>
<comment type="similarity">
    <text evidence="1">Belongs to the vitamin uptake transporter (VUT/ECF) (TC 2.A.88) family. Q precursor transporter subfamily.</text>
</comment>
<dbReference type="Pfam" id="PF02592">
    <property type="entry name" value="Vut_1"/>
    <property type="match status" value="1"/>
</dbReference>
<feature type="transmembrane region" description="Helical" evidence="1">
    <location>
        <begin position="147"/>
        <end position="171"/>
    </location>
</feature>
<feature type="transmembrane region" description="Helical" evidence="1">
    <location>
        <begin position="80"/>
        <end position="100"/>
    </location>
</feature>
<accession>A0A1X7AMN6</accession>
<keyword evidence="1" id="KW-1133">Transmembrane helix</keyword>
<dbReference type="GO" id="GO:0022857">
    <property type="term" value="F:transmembrane transporter activity"/>
    <property type="evidence" value="ECO:0007669"/>
    <property type="project" value="UniProtKB-UniRule"/>
</dbReference>
<dbReference type="GO" id="GO:0005886">
    <property type="term" value="C:plasma membrane"/>
    <property type="evidence" value="ECO:0007669"/>
    <property type="project" value="UniProtKB-SubCell"/>
</dbReference>
<comment type="subcellular location">
    <subcellularLocation>
        <location evidence="1">Cell inner membrane</location>
        <topology evidence="1">Multi-pass membrane protein</topology>
    </subcellularLocation>
</comment>
<sequence>MYTDSLSPAASSATFKSPHKLVLLMAFFHIAIITASNYLVQIPFQMFGLHTTWGAFTFPFVFLATDLTVRLFGREPAQQIIFRAMFPALAISYLISVLFANGSFQPDGLNGFNSFVARIALASFTAYLVGQLLDITVFNKLRTLKAWWVAPAASTVAGNLIDTIAFFAVAFFQSSDAFMAEHWMEIAMVDYGWKLAISMLFFLPAYGLVLNALQKYLAPNKS</sequence>
<keyword evidence="1" id="KW-0812">Transmembrane</keyword>
<gene>
    <name evidence="2" type="primary">yhhQ</name>
    <name evidence="2" type="ORF">EHSB41UT_03188</name>
</gene>
<feature type="transmembrane region" description="Helical" evidence="1">
    <location>
        <begin position="191"/>
        <end position="213"/>
    </location>
</feature>
<dbReference type="NCBIfam" id="TIGR00697">
    <property type="entry name" value="queuosine precursor transporter"/>
    <property type="match status" value="1"/>
</dbReference>
<keyword evidence="1" id="KW-0472">Membrane</keyword>
<protein>
    <recommendedName>
        <fullName evidence="1">Probable queuosine precursor transporter</fullName>
        <shortName evidence="1">Q precursor transporter</shortName>
    </recommendedName>
</protein>
<feature type="transmembrane region" description="Helical" evidence="1">
    <location>
        <begin position="115"/>
        <end position="135"/>
    </location>
</feature>
<dbReference type="AlphaFoldDB" id="A0A1X7AMN6"/>
<dbReference type="PANTHER" id="PTHR34300:SF1">
    <property type="entry name" value="QUEUOSINE PRECURSOR TRANSPORTER"/>
    <property type="match status" value="1"/>
</dbReference>